<feature type="domain" description="Peptidase S24/S26A/S26B/S26C" evidence="1">
    <location>
        <begin position="11"/>
        <end position="109"/>
    </location>
</feature>
<evidence type="ECO:0000313" key="2">
    <source>
        <dbReference type="EMBL" id="GGH59724.1"/>
    </source>
</evidence>
<dbReference type="Proteomes" id="UP000627292">
    <property type="component" value="Unassembled WGS sequence"/>
</dbReference>
<dbReference type="RefSeq" id="WP_188950569.1">
    <property type="nucleotide sequence ID" value="NZ_BMIB01000001.1"/>
</dbReference>
<dbReference type="Gene3D" id="2.10.109.10">
    <property type="entry name" value="Umud Fragment, subunit A"/>
    <property type="match status" value="1"/>
</dbReference>
<reference evidence="2" key="2">
    <citation type="submission" date="2020-09" db="EMBL/GenBank/DDBJ databases">
        <authorList>
            <person name="Sun Q."/>
            <person name="Zhou Y."/>
        </authorList>
    </citation>
    <scope>NUCLEOTIDE SEQUENCE</scope>
    <source>
        <strain evidence="2">CGMCC 1.15290</strain>
    </source>
</reference>
<reference evidence="2" key="1">
    <citation type="journal article" date="2014" name="Int. J. Syst. Evol. Microbiol.">
        <title>Complete genome sequence of Corynebacterium casei LMG S-19264T (=DSM 44701T), isolated from a smear-ripened cheese.</title>
        <authorList>
            <consortium name="US DOE Joint Genome Institute (JGI-PGF)"/>
            <person name="Walter F."/>
            <person name="Albersmeier A."/>
            <person name="Kalinowski J."/>
            <person name="Ruckert C."/>
        </authorList>
    </citation>
    <scope>NUCLEOTIDE SEQUENCE</scope>
    <source>
        <strain evidence="2">CGMCC 1.15290</strain>
    </source>
</reference>
<evidence type="ECO:0000313" key="3">
    <source>
        <dbReference type="Proteomes" id="UP000627292"/>
    </source>
</evidence>
<protein>
    <recommendedName>
        <fullName evidence="1">Peptidase S24/S26A/S26B/S26C domain-containing protein</fullName>
    </recommendedName>
</protein>
<dbReference type="InterPro" id="IPR039418">
    <property type="entry name" value="LexA-like"/>
</dbReference>
<dbReference type="Pfam" id="PF00717">
    <property type="entry name" value="Peptidase_S24"/>
    <property type="match status" value="1"/>
</dbReference>
<dbReference type="SUPFAM" id="SSF51306">
    <property type="entry name" value="LexA/Signal peptidase"/>
    <property type="match status" value="1"/>
</dbReference>
<proteinExistence type="predicted"/>
<dbReference type="AlphaFoldDB" id="A0A917IQH2"/>
<name>A0A917IQH2_9BACT</name>
<dbReference type="PANTHER" id="PTHR33516">
    <property type="entry name" value="LEXA REPRESSOR"/>
    <property type="match status" value="1"/>
</dbReference>
<sequence length="125" mass="14175">MAFTPPSRDYTENPIDLNQVLVADKEATFYYRIQTQALINALVTYGSIAIIDRSQTAQNGDMVLARIGNEEKLRLLRKNEHKVLLCPANSKYKEIDITGRQDVTIIGVVTYIINDKTIWADVCTR</sequence>
<dbReference type="InterPro" id="IPR015927">
    <property type="entry name" value="Peptidase_S24_S26A/B/C"/>
</dbReference>
<organism evidence="2 3">
    <name type="scientific">Filimonas zeae</name>
    <dbReference type="NCBI Taxonomy" id="1737353"/>
    <lineage>
        <taxon>Bacteria</taxon>
        <taxon>Pseudomonadati</taxon>
        <taxon>Bacteroidota</taxon>
        <taxon>Chitinophagia</taxon>
        <taxon>Chitinophagales</taxon>
        <taxon>Chitinophagaceae</taxon>
        <taxon>Filimonas</taxon>
    </lineage>
</organism>
<dbReference type="PANTHER" id="PTHR33516:SF2">
    <property type="entry name" value="LEXA REPRESSOR-RELATED"/>
    <property type="match status" value="1"/>
</dbReference>
<dbReference type="CDD" id="cd06529">
    <property type="entry name" value="S24_LexA-like"/>
    <property type="match status" value="1"/>
</dbReference>
<dbReference type="InterPro" id="IPR050077">
    <property type="entry name" value="LexA_repressor"/>
</dbReference>
<comment type="caution">
    <text evidence="2">The sequence shown here is derived from an EMBL/GenBank/DDBJ whole genome shotgun (WGS) entry which is preliminary data.</text>
</comment>
<keyword evidence="3" id="KW-1185">Reference proteome</keyword>
<gene>
    <name evidence="2" type="ORF">GCM10011379_06810</name>
</gene>
<dbReference type="InterPro" id="IPR036286">
    <property type="entry name" value="LexA/Signal_pep-like_sf"/>
</dbReference>
<accession>A0A917IQH2</accession>
<evidence type="ECO:0000259" key="1">
    <source>
        <dbReference type="Pfam" id="PF00717"/>
    </source>
</evidence>
<dbReference type="EMBL" id="BMIB01000001">
    <property type="protein sequence ID" value="GGH59724.1"/>
    <property type="molecule type" value="Genomic_DNA"/>
</dbReference>